<dbReference type="InterPro" id="IPR003615">
    <property type="entry name" value="HNH_nuc"/>
</dbReference>
<dbReference type="InterPro" id="IPR002711">
    <property type="entry name" value="HNH"/>
</dbReference>
<dbReference type="GO" id="GO:0003676">
    <property type="term" value="F:nucleic acid binding"/>
    <property type="evidence" value="ECO:0007669"/>
    <property type="project" value="InterPro"/>
</dbReference>
<dbReference type="AlphaFoldDB" id="A0A160U0M0"/>
<organism evidence="2">
    <name type="scientific">hydrothermal vent metagenome</name>
    <dbReference type="NCBI Taxonomy" id="652676"/>
    <lineage>
        <taxon>unclassified sequences</taxon>
        <taxon>metagenomes</taxon>
        <taxon>ecological metagenomes</taxon>
    </lineage>
</organism>
<protein>
    <recommendedName>
        <fullName evidence="1">HNH nuclease domain-containing protein</fullName>
    </recommendedName>
</protein>
<proteinExistence type="predicted"/>
<dbReference type="GO" id="GO:0004519">
    <property type="term" value="F:endonuclease activity"/>
    <property type="evidence" value="ECO:0007669"/>
    <property type="project" value="InterPro"/>
</dbReference>
<dbReference type="Gene3D" id="1.10.30.50">
    <property type="match status" value="1"/>
</dbReference>
<evidence type="ECO:0000313" key="2">
    <source>
        <dbReference type="EMBL" id="CUS56991.1"/>
    </source>
</evidence>
<reference evidence="2" key="1">
    <citation type="submission" date="2015-10" db="EMBL/GenBank/DDBJ databases">
        <authorList>
            <person name="Gilbert D.G."/>
        </authorList>
    </citation>
    <scope>NUCLEOTIDE SEQUENCE</scope>
</reference>
<dbReference type="Pfam" id="PF01844">
    <property type="entry name" value="HNH"/>
    <property type="match status" value="1"/>
</dbReference>
<dbReference type="EMBL" id="CZQD01000034">
    <property type="protein sequence ID" value="CUS56991.1"/>
    <property type="molecule type" value="Genomic_DNA"/>
</dbReference>
<name>A0A160U0M0_9ZZZZ</name>
<dbReference type="GO" id="GO:0008270">
    <property type="term" value="F:zinc ion binding"/>
    <property type="evidence" value="ECO:0007669"/>
    <property type="project" value="InterPro"/>
</dbReference>
<evidence type="ECO:0000259" key="1">
    <source>
        <dbReference type="SMART" id="SM00507"/>
    </source>
</evidence>
<dbReference type="SMART" id="SM00507">
    <property type="entry name" value="HNHc"/>
    <property type="match status" value="1"/>
</dbReference>
<feature type="domain" description="HNH nuclease" evidence="1">
    <location>
        <begin position="3"/>
        <end position="47"/>
    </location>
</feature>
<accession>A0A160U0M0</accession>
<sequence>MPPSRADVAHSTLWKKWRPTFDHIIPRAHEGSDEISNLRLAHAICNKRRGTGKG</sequence>
<dbReference type="CDD" id="cd00085">
    <property type="entry name" value="HNHc"/>
    <property type="match status" value="1"/>
</dbReference>
<gene>
    <name evidence="2" type="ORF">MGWOODY_Hyp1453</name>
</gene>